<feature type="domain" description="ATP-dependent helicase/deoxyribonuclease subunit B N-terminal" evidence="11">
    <location>
        <begin position="5"/>
        <end position="285"/>
    </location>
</feature>
<dbReference type="GO" id="GO:0006310">
    <property type="term" value="P:DNA recombination"/>
    <property type="evidence" value="ECO:0007669"/>
    <property type="project" value="TreeGrafter"/>
</dbReference>
<dbReference type="RefSeq" id="WP_125942246.1">
    <property type="nucleotide sequence ID" value="NZ_PXZH01000001.1"/>
</dbReference>
<dbReference type="GO" id="GO:0005524">
    <property type="term" value="F:ATP binding"/>
    <property type="evidence" value="ECO:0007669"/>
    <property type="project" value="UniProtKB-KW"/>
</dbReference>
<keyword evidence="8" id="KW-0238">DNA-binding</keyword>
<evidence type="ECO:0000256" key="5">
    <source>
        <dbReference type="ARBA" id="ARBA00022806"/>
    </source>
</evidence>
<evidence type="ECO:0000256" key="1">
    <source>
        <dbReference type="ARBA" id="ARBA00022722"/>
    </source>
</evidence>
<evidence type="ECO:0000259" key="10">
    <source>
        <dbReference type="Pfam" id="PF12705"/>
    </source>
</evidence>
<dbReference type="Pfam" id="PF21445">
    <property type="entry name" value="ADDB_N"/>
    <property type="match status" value="1"/>
</dbReference>
<keyword evidence="9" id="KW-0234">DNA repair</keyword>
<keyword evidence="7" id="KW-0067">ATP-binding</keyword>
<keyword evidence="3" id="KW-0227">DNA damage</keyword>
<dbReference type="GO" id="GO:0004527">
    <property type="term" value="F:exonuclease activity"/>
    <property type="evidence" value="ECO:0007669"/>
    <property type="project" value="UniProtKB-KW"/>
</dbReference>
<evidence type="ECO:0000256" key="3">
    <source>
        <dbReference type="ARBA" id="ARBA00022763"/>
    </source>
</evidence>
<dbReference type="GO" id="GO:0006281">
    <property type="term" value="P:DNA repair"/>
    <property type="evidence" value="ECO:0007669"/>
    <property type="project" value="UniProtKB-KW"/>
</dbReference>
<dbReference type="AlphaFoldDB" id="A0A429Z7L9"/>
<protein>
    <submittedName>
        <fullName evidence="12">ATP-dependent helicase</fullName>
    </submittedName>
</protein>
<dbReference type="InterPro" id="IPR038726">
    <property type="entry name" value="PDDEXK_AddAB-type"/>
</dbReference>
<dbReference type="OrthoDB" id="9758506at2"/>
<evidence type="ECO:0000256" key="9">
    <source>
        <dbReference type="ARBA" id="ARBA00023204"/>
    </source>
</evidence>
<accession>A0A429Z7L9</accession>
<dbReference type="InterPro" id="IPR027417">
    <property type="entry name" value="P-loop_NTPase"/>
</dbReference>
<evidence type="ECO:0000313" key="12">
    <source>
        <dbReference type="EMBL" id="RST89635.1"/>
    </source>
</evidence>
<dbReference type="Gene3D" id="3.40.50.300">
    <property type="entry name" value="P-loop containing nucleotide triphosphate hydrolases"/>
    <property type="match status" value="4"/>
</dbReference>
<dbReference type="EMBL" id="PXZH01000001">
    <property type="protein sequence ID" value="RST89635.1"/>
    <property type="molecule type" value="Genomic_DNA"/>
</dbReference>
<keyword evidence="2" id="KW-0547">Nucleotide-binding</keyword>
<dbReference type="Pfam" id="PF12705">
    <property type="entry name" value="PDDEXK_1"/>
    <property type="match status" value="1"/>
</dbReference>
<comment type="caution">
    <text evidence="12">The sequence shown here is derived from an EMBL/GenBank/DDBJ whole genome shotgun (WGS) entry which is preliminary data.</text>
</comment>
<name>A0A429Z7L9_9ENTE</name>
<reference evidence="12 13" key="1">
    <citation type="submission" date="2018-03" db="EMBL/GenBank/DDBJ databases">
        <authorList>
            <person name="Gulvik C.A."/>
        </authorList>
    </citation>
    <scope>NUCLEOTIDE SEQUENCE [LARGE SCALE GENOMIC DNA]</scope>
    <source>
        <strain evidence="12 13">JCM 31581</strain>
    </source>
</reference>
<evidence type="ECO:0000256" key="7">
    <source>
        <dbReference type="ARBA" id="ARBA00022840"/>
    </source>
</evidence>
<evidence type="ECO:0000256" key="2">
    <source>
        <dbReference type="ARBA" id="ARBA00022741"/>
    </source>
</evidence>
<evidence type="ECO:0000259" key="11">
    <source>
        <dbReference type="Pfam" id="PF21445"/>
    </source>
</evidence>
<sequence length="1191" mass="138715">MALQFIYGPACCRHEQALVAHATHWLQQDESHEVFYLVPNHVKFETEVSVLKQFRQATQSLENETVASTRLQVFSFTRLAWYFLQYTGMYPTNQLSEAGLHMLLRKILLDQKEALVAFQGEIDQPGFIGKLADLFLELQDSQIDVTDLEGFQAALGQSLQEKDLSKKLADFQLLYTAYLELLNEREVGSKELITSLANYLKKQDLSHIMFIVSGFSRLTVREKELIEALLEQAGEIKISLVMDEASVDQLPVPFDMFHDVKKMYYQLYHRARYLQVPVLRDQRLTPKNPEHSLVKLDQFWRQTQGVTPSQKQSVFVDKTQENIRIWQCESLYSEINQVATEIRKLVAEKHIRYQDIEILTRNLPLYELIIPPVFNRHHIPFYLNQNLEMKHHPFVELIDSLFLIHKRYFRYRDIMRFLRTELFIPRLEDNQLAEWEKVRDDYRLAVDLTENVVLAYGYEGSDWLKEEDWVYIPYEKQGEEDDFYQTVQQVSNQVRTDLAHALSPFFTQLEQATTGQEGASLLYHFLVEIGVEQMLRLWRDQCIEQGKLDEAKVHEQTWQAFIQLLDEYVEILGETAFDLAQFEQIILSGLEGLTYSKVPTAIDQVKVSSFDLVHSTKNKVTFVIGALDGELPKKIENKTLLSDEERQQFTEVLPENKYLVKQTTVDLFKEPYIAYLAFESSEEYLYVSYPSNSEHLKDCQASPYVTRIHQQFGVPVEIVEAEPHVTFSPDRISTWRQLVSDLTSVKRQAIENNQTVDMMWLALEKKAQQESSVAPIMKQVMSSLLFKNIPETLDKDLVEKIYGQNIHGSVSKFESFHLCEYRYFMTYGLKLRERDVFDLTPAVTGDFYHEALDIFVKQVIGQGLALKNLDEAEIEQLTLNVLQEVFGQSKFAILEASNRMRYIKYQLGKTIREMGHILQQQSQRSGMLPAQTEVLFGQIMSEQGLSGLVFDLDQEHQLHIRGKIDRVDYLKETPPYLAVIDYKSSPHGLDYKNLYYGIAMQMITYLDVALLNAKKLLGETQVKPAGAFYLHIQNPLVDGYTQPEQQQIEKLKNFQYKGLLVEDDHLLEQLDVTLEPKESSLVYPYQMKKNATYSSKQYVKEEELDLLVKHNRRKFKEAGCAIYEGKVRLNPAYSQRKRIACEYCPFRSVCQFDVMLEENNYHRLENLSKEDVLDRLSVEEKGEEHDNTHTS</sequence>
<keyword evidence="6" id="KW-0269">Exonuclease</keyword>
<organism evidence="12 13">
    <name type="scientific">Vagococcus humatus</name>
    <dbReference type="NCBI Taxonomy" id="1889241"/>
    <lineage>
        <taxon>Bacteria</taxon>
        <taxon>Bacillati</taxon>
        <taxon>Bacillota</taxon>
        <taxon>Bacilli</taxon>
        <taxon>Lactobacillales</taxon>
        <taxon>Enterococcaceae</taxon>
        <taxon>Vagococcus</taxon>
    </lineage>
</organism>
<dbReference type="Gene3D" id="3.90.320.10">
    <property type="match status" value="1"/>
</dbReference>
<evidence type="ECO:0000313" key="13">
    <source>
        <dbReference type="Proteomes" id="UP000277864"/>
    </source>
</evidence>
<keyword evidence="1" id="KW-0540">Nuclease</keyword>
<dbReference type="InterPro" id="IPR049035">
    <property type="entry name" value="ADDB_N"/>
</dbReference>
<gene>
    <name evidence="12" type="ORF">C7P63_00730</name>
</gene>
<evidence type="ECO:0000256" key="6">
    <source>
        <dbReference type="ARBA" id="ARBA00022839"/>
    </source>
</evidence>
<keyword evidence="4" id="KW-0378">Hydrolase</keyword>
<evidence type="ECO:0000256" key="4">
    <source>
        <dbReference type="ARBA" id="ARBA00022801"/>
    </source>
</evidence>
<dbReference type="GO" id="GO:0003677">
    <property type="term" value="F:DNA binding"/>
    <property type="evidence" value="ECO:0007669"/>
    <property type="project" value="UniProtKB-KW"/>
</dbReference>
<dbReference type="Proteomes" id="UP000277864">
    <property type="component" value="Unassembled WGS sequence"/>
</dbReference>
<proteinExistence type="predicted"/>
<dbReference type="GO" id="GO:0004386">
    <property type="term" value="F:helicase activity"/>
    <property type="evidence" value="ECO:0007669"/>
    <property type="project" value="UniProtKB-KW"/>
</dbReference>
<dbReference type="InterPro" id="IPR011604">
    <property type="entry name" value="PDDEXK-like_dom_sf"/>
</dbReference>
<keyword evidence="5 12" id="KW-0347">Helicase</keyword>
<evidence type="ECO:0000256" key="8">
    <source>
        <dbReference type="ARBA" id="ARBA00023125"/>
    </source>
</evidence>
<keyword evidence="13" id="KW-1185">Reference proteome</keyword>
<dbReference type="PANTHER" id="PTHR30591:SF1">
    <property type="entry name" value="RECBCD ENZYME SUBUNIT RECC"/>
    <property type="match status" value="1"/>
</dbReference>
<dbReference type="PANTHER" id="PTHR30591">
    <property type="entry name" value="RECBCD ENZYME SUBUNIT RECC"/>
    <property type="match status" value="1"/>
</dbReference>
<dbReference type="SUPFAM" id="SSF52540">
    <property type="entry name" value="P-loop containing nucleoside triphosphate hydrolases"/>
    <property type="match status" value="1"/>
</dbReference>
<feature type="domain" description="PD-(D/E)XK endonuclease-like" evidence="10">
    <location>
        <begin position="809"/>
        <end position="1151"/>
    </location>
</feature>